<evidence type="ECO:0000313" key="3">
    <source>
        <dbReference type="Proteomes" id="UP000499080"/>
    </source>
</evidence>
<name>A0A4Y2G3X8_ARAVE</name>
<evidence type="ECO:0000256" key="1">
    <source>
        <dbReference type="SAM" id="Phobius"/>
    </source>
</evidence>
<keyword evidence="1" id="KW-1133">Transmembrane helix</keyword>
<dbReference type="AlphaFoldDB" id="A0A4Y2G3X8"/>
<sequence>MDGKFHGTGEVLVVMETHCFLTGAWVEMFLFLPEAMYQNQDFFSFSHLFSLQRLDGINPIALAAVSLFCLEILFGYLRLRRLQIEFGSI</sequence>
<proteinExistence type="predicted"/>
<gene>
    <name evidence="2" type="ORF">AVEN_274242_1</name>
</gene>
<keyword evidence="1" id="KW-0812">Transmembrane</keyword>
<keyword evidence="1" id="KW-0472">Membrane</keyword>
<dbReference type="EMBL" id="BGPR01001218">
    <property type="protein sequence ID" value="GBM48532.1"/>
    <property type="molecule type" value="Genomic_DNA"/>
</dbReference>
<keyword evidence="3" id="KW-1185">Reference proteome</keyword>
<protein>
    <submittedName>
        <fullName evidence="2">Uncharacterized protein</fullName>
    </submittedName>
</protein>
<dbReference type="Proteomes" id="UP000499080">
    <property type="component" value="Unassembled WGS sequence"/>
</dbReference>
<feature type="transmembrane region" description="Helical" evidence="1">
    <location>
        <begin position="56"/>
        <end position="77"/>
    </location>
</feature>
<feature type="transmembrane region" description="Helical" evidence="1">
    <location>
        <begin position="12"/>
        <end position="36"/>
    </location>
</feature>
<evidence type="ECO:0000313" key="2">
    <source>
        <dbReference type="EMBL" id="GBM48532.1"/>
    </source>
</evidence>
<reference evidence="2 3" key="1">
    <citation type="journal article" date="2019" name="Sci. Rep.">
        <title>Orb-weaving spider Araneus ventricosus genome elucidates the spidroin gene catalogue.</title>
        <authorList>
            <person name="Kono N."/>
            <person name="Nakamura H."/>
            <person name="Ohtoshi R."/>
            <person name="Moran D.A.P."/>
            <person name="Shinohara A."/>
            <person name="Yoshida Y."/>
            <person name="Fujiwara M."/>
            <person name="Mori M."/>
            <person name="Tomita M."/>
            <person name="Arakawa K."/>
        </authorList>
    </citation>
    <scope>NUCLEOTIDE SEQUENCE [LARGE SCALE GENOMIC DNA]</scope>
</reference>
<comment type="caution">
    <text evidence="2">The sequence shown here is derived from an EMBL/GenBank/DDBJ whole genome shotgun (WGS) entry which is preliminary data.</text>
</comment>
<accession>A0A4Y2G3X8</accession>
<organism evidence="2 3">
    <name type="scientific">Araneus ventricosus</name>
    <name type="common">Orbweaver spider</name>
    <name type="synonym">Epeira ventricosa</name>
    <dbReference type="NCBI Taxonomy" id="182803"/>
    <lineage>
        <taxon>Eukaryota</taxon>
        <taxon>Metazoa</taxon>
        <taxon>Ecdysozoa</taxon>
        <taxon>Arthropoda</taxon>
        <taxon>Chelicerata</taxon>
        <taxon>Arachnida</taxon>
        <taxon>Araneae</taxon>
        <taxon>Araneomorphae</taxon>
        <taxon>Entelegynae</taxon>
        <taxon>Araneoidea</taxon>
        <taxon>Araneidae</taxon>
        <taxon>Araneus</taxon>
    </lineage>
</organism>